<protein>
    <submittedName>
        <fullName evidence="11">Bifunctional phosphoribosylaminoimidazolecarboxamide formyltransferase/IMP cyclohydrolase</fullName>
    </submittedName>
</protein>
<organism evidence="11 12">
    <name type="scientific">Diplodia intermedia</name>
    <dbReference type="NCBI Taxonomy" id="856260"/>
    <lineage>
        <taxon>Eukaryota</taxon>
        <taxon>Fungi</taxon>
        <taxon>Dikarya</taxon>
        <taxon>Ascomycota</taxon>
        <taxon>Pezizomycotina</taxon>
        <taxon>Dothideomycetes</taxon>
        <taxon>Dothideomycetes incertae sedis</taxon>
        <taxon>Botryosphaeriales</taxon>
        <taxon>Botryosphaeriaceae</taxon>
        <taxon>Diplodia</taxon>
    </lineage>
</organism>
<dbReference type="PROSITE" id="PS51855">
    <property type="entry name" value="MGS"/>
    <property type="match status" value="1"/>
</dbReference>
<dbReference type="InterPro" id="IPR036914">
    <property type="entry name" value="MGS-like_dom_sf"/>
</dbReference>
<dbReference type="Proteomes" id="UP001521184">
    <property type="component" value="Unassembled WGS sequence"/>
</dbReference>
<keyword evidence="12" id="KW-1185">Reference proteome</keyword>
<comment type="subcellular location">
    <subcellularLocation>
        <location evidence="1">Cytoplasm</location>
        <location evidence="1">Cytosol</location>
    </subcellularLocation>
</comment>
<dbReference type="InterPro" id="IPR024050">
    <property type="entry name" value="AICAR_Tfase_insert_dom_sf"/>
</dbReference>
<name>A0ABR3TLF0_9PEZI</name>
<proteinExistence type="inferred from homology"/>
<evidence type="ECO:0000256" key="4">
    <source>
        <dbReference type="ARBA" id="ARBA00007667"/>
    </source>
</evidence>
<dbReference type="Gene3D" id="1.10.287.440">
    <property type="match status" value="1"/>
</dbReference>
<dbReference type="InterPro" id="IPR016193">
    <property type="entry name" value="Cytidine_deaminase-like"/>
</dbReference>
<evidence type="ECO:0000259" key="10">
    <source>
        <dbReference type="PROSITE" id="PS51855"/>
    </source>
</evidence>
<reference evidence="11 12" key="1">
    <citation type="journal article" date="2023" name="Plant Dis.">
        <title>First Report of Diplodia intermedia Causing Canker and Dieback Diseases on Apple Trees in Canada.</title>
        <authorList>
            <person name="Ellouze W."/>
            <person name="Ilyukhin E."/>
            <person name="Sulman M."/>
            <person name="Ali S."/>
        </authorList>
    </citation>
    <scope>NUCLEOTIDE SEQUENCE [LARGE SCALE GENOMIC DNA]</scope>
    <source>
        <strain evidence="11 12">M45-28</strain>
    </source>
</reference>
<evidence type="ECO:0000313" key="12">
    <source>
        <dbReference type="Proteomes" id="UP001521184"/>
    </source>
</evidence>
<dbReference type="HAMAP" id="MF_00139">
    <property type="entry name" value="PurH"/>
    <property type="match status" value="1"/>
</dbReference>
<evidence type="ECO:0000256" key="7">
    <source>
        <dbReference type="ARBA" id="ARBA00022755"/>
    </source>
</evidence>
<keyword evidence="9" id="KW-0511">Multifunctional enzyme</keyword>
<feature type="domain" description="MGS-like" evidence="10">
    <location>
        <begin position="1"/>
        <end position="149"/>
    </location>
</feature>
<comment type="caution">
    <text evidence="11">The sequence shown here is derived from an EMBL/GenBank/DDBJ whole genome shotgun (WGS) entry which is preliminary data.</text>
</comment>
<dbReference type="Gene3D" id="3.40.140.20">
    <property type="match status" value="2"/>
</dbReference>
<evidence type="ECO:0000256" key="5">
    <source>
        <dbReference type="ARBA" id="ARBA00022490"/>
    </source>
</evidence>
<evidence type="ECO:0000256" key="2">
    <source>
        <dbReference type="ARBA" id="ARBA00004844"/>
    </source>
</evidence>
<dbReference type="NCBIfam" id="NF005492">
    <property type="entry name" value="PRK07106.1"/>
    <property type="match status" value="1"/>
</dbReference>
<dbReference type="InterPro" id="IPR011607">
    <property type="entry name" value="MGS-like_dom"/>
</dbReference>
<dbReference type="PIRSF" id="PIRSF000414">
    <property type="entry name" value="AICARFT_IMPCHas"/>
    <property type="match status" value="1"/>
</dbReference>
<dbReference type="PANTHER" id="PTHR11692:SF0">
    <property type="entry name" value="BIFUNCTIONAL PURINE BIOSYNTHESIS PROTEIN ATIC"/>
    <property type="match status" value="1"/>
</dbReference>
<dbReference type="CDD" id="cd01421">
    <property type="entry name" value="IMPCH"/>
    <property type="match status" value="1"/>
</dbReference>
<keyword evidence="7" id="KW-0658">Purine biosynthesis</keyword>
<dbReference type="Pfam" id="PF01808">
    <property type="entry name" value="AICARFT_IMPCHas"/>
    <property type="match status" value="1"/>
</dbReference>
<evidence type="ECO:0000256" key="9">
    <source>
        <dbReference type="ARBA" id="ARBA00023268"/>
    </source>
</evidence>
<dbReference type="SUPFAM" id="SSF52335">
    <property type="entry name" value="Methylglyoxal synthase-like"/>
    <property type="match status" value="1"/>
</dbReference>
<dbReference type="InterPro" id="IPR024051">
    <property type="entry name" value="AICAR_Tfase_dup_dom_sf"/>
</dbReference>
<dbReference type="SMART" id="SM00851">
    <property type="entry name" value="MGS"/>
    <property type="match status" value="1"/>
</dbReference>
<comment type="pathway">
    <text evidence="2">Purine metabolism; IMP biosynthesis via de novo pathway; IMP from 5-formamido-1-(5-phospho-D-ribosyl)imidazole-4-carboxamide: step 1/1.</text>
</comment>
<evidence type="ECO:0000313" key="11">
    <source>
        <dbReference type="EMBL" id="KAL1640349.1"/>
    </source>
</evidence>
<dbReference type="Gene3D" id="3.40.50.1380">
    <property type="entry name" value="Methylglyoxal synthase-like domain"/>
    <property type="match status" value="1"/>
</dbReference>
<comment type="similarity">
    <text evidence="4">Belongs to the PurH family.</text>
</comment>
<keyword evidence="6" id="KW-0808">Transferase</keyword>
<dbReference type="SUPFAM" id="SSF53927">
    <property type="entry name" value="Cytidine deaminase-like"/>
    <property type="match status" value="1"/>
</dbReference>
<dbReference type="PANTHER" id="PTHR11692">
    <property type="entry name" value="BIFUNCTIONAL PURINE BIOSYNTHESIS PROTEIN PURH"/>
    <property type="match status" value="1"/>
</dbReference>
<evidence type="ECO:0000256" key="6">
    <source>
        <dbReference type="ARBA" id="ARBA00022679"/>
    </source>
</evidence>
<dbReference type="EMBL" id="JAKEKT020000051">
    <property type="protein sequence ID" value="KAL1640349.1"/>
    <property type="molecule type" value="Genomic_DNA"/>
</dbReference>
<comment type="pathway">
    <text evidence="3">Purine metabolism; IMP biosynthesis via de novo pathway; 5-formamido-1-(5-phospho-D-ribosyl)imidazole-4-carboxamide from 5-amino-1-(5-phospho-D-ribosyl)imidazole-4-carboxamide (10-formyl THF route): step 1/1.</text>
</comment>
<gene>
    <name evidence="11" type="primary">ADE17</name>
    <name evidence="11" type="ORF">SLS58_007022</name>
</gene>
<evidence type="ECO:0000256" key="1">
    <source>
        <dbReference type="ARBA" id="ARBA00004514"/>
    </source>
</evidence>
<keyword evidence="8" id="KW-0378">Hydrolase</keyword>
<dbReference type="SMART" id="SM00798">
    <property type="entry name" value="AICARFT_IMPCHas"/>
    <property type="match status" value="1"/>
</dbReference>
<accession>A0ABR3TLF0</accession>
<dbReference type="NCBIfam" id="TIGR00355">
    <property type="entry name" value="purH"/>
    <property type="match status" value="1"/>
</dbReference>
<dbReference type="InterPro" id="IPR002695">
    <property type="entry name" value="PurH-like"/>
</dbReference>
<dbReference type="Pfam" id="PF02142">
    <property type="entry name" value="MGS"/>
    <property type="match status" value="1"/>
</dbReference>
<keyword evidence="5" id="KW-0963">Cytoplasm</keyword>
<evidence type="ECO:0000256" key="3">
    <source>
        <dbReference type="ARBA" id="ARBA00004954"/>
    </source>
</evidence>
<sequence>MASDPSQKIAILSVFNKTGLLDLTKGLVKNNVRVLASGGTAKMIREGGFPVEDISAITKAPEMLGGRVKTLHPAVHGGLLAREVPSDQQDLADQNIKKIDFCICNLYPFQETVSKINVTIPEAVEDIDIGGVTLLRAAAKNHSRVTILSDPEDYHDFLTELEQKGEISEQKRQLYALKAFSHTADYDTAISDFFRKQYAGDGNQLASLRYGTNPHQKPAAAFVRDGQLPFKVLGGAPGYVNLLDALNAWPLVKELRNALNLPAAASFKHVSPAGASIGVPLSEAERKVYMVDDIEGIEKSGLAQAYARARGADRMSSFGDMIALSDEVDVPTAKIISREVSDGVIAPGYQPDALEILKKKKGGKYLVLQMNPEFEPPAMETRTVYGINLTQHRNDAKVTPATFSTIITPKDASLPESALRDLTVATIALKYTQSNSVCYALNGQVVGLGAGQQSRIHCTRLAGDKADNWWMRFHERTLGLKFKKGTKRPDKSNAIDLLCSGSVPESGPEREDFENFFEEVPKTFTKEERAEWLSKLGEVAVSSDAFFPFIDNVYRAARTGVKYIAAPSGSQNDQFVFSTAEKLGITFVEQHIRLFHH</sequence>
<evidence type="ECO:0000256" key="8">
    <source>
        <dbReference type="ARBA" id="ARBA00022801"/>
    </source>
</evidence>